<feature type="zinc finger region" description="C3H1-type" evidence="4">
    <location>
        <begin position="156"/>
        <end position="189"/>
    </location>
</feature>
<dbReference type="PROSITE" id="PS01359">
    <property type="entry name" value="ZF_PHD_1"/>
    <property type="match status" value="1"/>
</dbReference>
<name>A0AAE1KPD0_PETCI</name>
<feature type="compositionally biased region" description="Polar residues" evidence="5">
    <location>
        <begin position="377"/>
        <end position="387"/>
    </location>
</feature>
<comment type="caution">
    <text evidence="7">The sequence shown here is derived from an EMBL/GenBank/DDBJ whole genome shotgun (WGS) entry which is preliminary data.</text>
</comment>
<keyword evidence="2 4" id="KW-0863">Zinc-finger</keyword>
<gene>
    <name evidence="7" type="ORF">Pcinc_016594</name>
</gene>
<evidence type="ECO:0000259" key="6">
    <source>
        <dbReference type="PROSITE" id="PS50103"/>
    </source>
</evidence>
<protein>
    <recommendedName>
        <fullName evidence="6">C3H1-type domain-containing protein</fullName>
    </recommendedName>
</protein>
<sequence length="387" mass="43247">MSIRTALPPPGVKCKTCTKDCVIECVKCDKCNGYFHATCSHLSVYCLVYYFNSRSQYICDGCLSDKLGVEKYGEQHAWVTDLLERDNIPPLKSSEPDIKFPEQSESSQNEQTQDPIPPISPSLDDNMTKPPPICRFYQRNVFQGCRTGRHGKGCNYEHPVVCWRYLNHGPNNAKGCRLGKKCPKYHPLLCRTAVSTGECHKKDCKFNHLKGTKHTKHTKMPTPINNAGTDKNGIEAMILPQPPETSSWRTQPTTGQNNSGLLSQGLGGGPNVNNNVNNTSFLGLQREIQQLQTQMLHFPKMMQIQPGTSSTLHDEVGSWGEQLTFFIGNIQGLLPRKFSQKVPMLSELSHQENALAICLTESHLNDTIRDSRDTNEKSSAIQSGPDR</sequence>
<feature type="domain" description="C3H1-type" evidence="6">
    <location>
        <begin position="156"/>
        <end position="189"/>
    </location>
</feature>
<evidence type="ECO:0000313" key="8">
    <source>
        <dbReference type="Proteomes" id="UP001286313"/>
    </source>
</evidence>
<dbReference type="GO" id="GO:0008270">
    <property type="term" value="F:zinc ion binding"/>
    <property type="evidence" value="ECO:0007669"/>
    <property type="project" value="UniProtKB-KW"/>
</dbReference>
<dbReference type="InterPro" id="IPR019786">
    <property type="entry name" value="Zinc_finger_PHD-type_CS"/>
</dbReference>
<dbReference type="PROSITE" id="PS50103">
    <property type="entry name" value="ZF_C3H1"/>
    <property type="match status" value="1"/>
</dbReference>
<keyword evidence="8" id="KW-1185">Reference proteome</keyword>
<dbReference type="Proteomes" id="UP001286313">
    <property type="component" value="Unassembled WGS sequence"/>
</dbReference>
<evidence type="ECO:0000256" key="5">
    <source>
        <dbReference type="SAM" id="MobiDB-lite"/>
    </source>
</evidence>
<proteinExistence type="predicted"/>
<evidence type="ECO:0000256" key="1">
    <source>
        <dbReference type="ARBA" id="ARBA00022723"/>
    </source>
</evidence>
<feature type="region of interest" description="Disordered" evidence="5">
    <location>
        <begin position="368"/>
        <end position="387"/>
    </location>
</feature>
<organism evidence="7 8">
    <name type="scientific">Petrolisthes cinctipes</name>
    <name type="common">Flat porcelain crab</name>
    <dbReference type="NCBI Taxonomy" id="88211"/>
    <lineage>
        <taxon>Eukaryota</taxon>
        <taxon>Metazoa</taxon>
        <taxon>Ecdysozoa</taxon>
        <taxon>Arthropoda</taxon>
        <taxon>Crustacea</taxon>
        <taxon>Multicrustacea</taxon>
        <taxon>Malacostraca</taxon>
        <taxon>Eumalacostraca</taxon>
        <taxon>Eucarida</taxon>
        <taxon>Decapoda</taxon>
        <taxon>Pleocyemata</taxon>
        <taxon>Anomura</taxon>
        <taxon>Galatheoidea</taxon>
        <taxon>Porcellanidae</taxon>
        <taxon>Petrolisthes</taxon>
    </lineage>
</organism>
<dbReference type="InterPro" id="IPR000571">
    <property type="entry name" value="Znf_CCCH"/>
</dbReference>
<evidence type="ECO:0000256" key="3">
    <source>
        <dbReference type="ARBA" id="ARBA00022833"/>
    </source>
</evidence>
<accession>A0AAE1KPD0</accession>
<feature type="region of interest" description="Disordered" evidence="5">
    <location>
        <begin position="93"/>
        <end position="124"/>
    </location>
</feature>
<dbReference type="AlphaFoldDB" id="A0AAE1KPD0"/>
<evidence type="ECO:0000313" key="7">
    <source>
        <dbReference type="EMBL" id="KAK3878783.1"/>
    </source>
</evidence>
<keyword evidence="3 4" id="KW-0862">Zinc</keyword>
<keyword evidence="1 4" id="KW-0479">Metal-binding</keyword>
<evidence type="ECO:0000256" key="2">
    <source>
        <dbReference type="ARBA" id="ARBA00022771"/>
    </source>
</evidence>
<dbReference type="EMBL" id="JAWQEG010001523">
    <property type="protein sequence ID" value="KAK3878783.1"/>
    <property type="molecule type" value="Genomic_DNA"/>
</dbReference>
<reference evidence="7" key="1">
    <citation type="submission" date="2023-10" db="EMBL/GenBank/DDBJ databases">
        <title>Genome assemblies of two species of porcelain crab, Petrolisthes cinctipes and Petrolisthes manimaculis (Anomura: Porcellanidae).</title>
        <authorList>
            <person name="Angst P."/>
        </authorList>
    </citation>
    <scope>NUCLEOTIDE SEQUENCE</scope>
    <source>
        <strain evidence="7">PB745_01</strain>
        <tissue evidence="7">Gill</tissue>
    </source>
</reference>
<evidence type="ECO:0000256" key="4">
    <source>
        <dbReference type="PROSITE-ProRule" id="PRU00723"/>
    </source>
</evidence>